<accession>A0ABD1ZV71</accession>
<dbReference type="Proteomes" id="UP001607302">
    <property type="component" value="Unassembled WGS sequence"/>
</dbReference>
<dbReference type="EMBL" id="JAUDFV010000166">
    <property type="protein sequence ID" value="KAL2712261.1"/>
    <property type="molecule type" value="Genomic_DNA"/>
</dbReference>
<gene>
    <name evidence="1" type="ORF">V1478_017784</name>
</gene>
<dbReference type="AlphaFoldDB" id="A0ABD1ZV71"/>
<proteinExistence type="predicted"/>
<name>A0ABD1ZV71_VESSQ</name>
<evidence type="ECO:0000313" key="2">
    <source>
        <dbReference type="Proteomes" id="UP001607302"/>
    </source>
</evidence>
<protein>
    <submittedName>
        <fullName evidence="1">Uncharacterized protein</fullName>
    </submittedName>
</protein>
<comment type="caution">
    <text evidence="1">The sequence shown here is derived from an EMBL/GenBank/DDBJ whole genome shotgun (WGS) entry which is preliminary data.</text>
</comment>
<evidence type="ECO:0000313" key="1">
    <source>
        <dbReference type="EMBL" id="KAL2712261.1"/>
    </source>
</evidence>
<sequence>MIIIRYVIRSNEARSKKIVETDTIGNSTDEFVSACVDSTLLKRQRFVFADSRRLPSRKTSLYRLLGVAMVTCVYTCEHTMLIEILDQRTLQYYYRYIGRFKIYLQNLFCGTPLDSSLSIISHIHSRTINTPIMSEHQKDRSTTCFPQDFYDPYADYSELHHVFLIKYSKEIRTAIINFSVFTFHTSNTVDAFNINQFSFEPISHTKGETNTSQKNSREIAKAGMTRNERDARRTYVTNKYVIREKMIMVYVNLRFILINSSLLCRVHGTSCRLTEEILGGGSINCNLGMPSGLVTLESFTEIGPILQTRIIKIICLTGRPKSHGKLIFKIS</sequence>
<organism evidence="1 2">
    <name type="scientific">Vespula squamosa</name>
    <name type="common">Southern yellow jacket</name>
    <name type="synonym">Wasp</name>
    <dbReference type="NCBI Taxonomy" id="30214"/>
    <lineage>
        <taxon>Eukaryota</taxon>
        <taxon>Metazoa</taxon>
        <taxon>Ecdysozoa</taxon>
        <taxon>Arthropoda</taxon>
        <taxon>Hexapoda</taxon>
        <taxon>Insecta</taxon>
        <taxon>Pterygota</taxon>
        <taxon>Neoptera</taxon>
        <taxon>Endopterygota</taxon>
        <taxon>Hymenoptera</taxon>
        <taxon>Apocrita</taxon>
        <taxon>Aculeata</taxon>
        <taxon>Vespoidea</taxon>
        <taxon>Vespidae</taxon>
        <taxon>Vespinae</taxon>
        <taxon>Vespula</taxon>
    </lineage>
</organism>
<keyword evidence="2" id="KW-1185">Reference proteome</keyword>
<reference evidence="1 2" key="1">
    <citation type="journal article" date="2024" name="Ann. Entomol. Soc. Am.">
        <title>Genomic analyses of the southern and eastern yellowjacket wasps (Hymenoptera: Vespidae) reveal evolutionary signatures of social life.</title>
        <authorList>
            <person name="Catto M.A."/>
            <person name="Caine P.B."/>
            <person name="Orr S.E."/>
            <person name="Hunt B.G."/>
            <person name="Goodisman M.A.D."/>
        </authorList>
    </citation>
    <scope>NUCLEOTIDE SEQUENCE [LARGE SCALE GENOMIC DNA]</scope>
    <source>
        <strain evidence="1">233</strain>
        <tissue evidence="1">Head and thorax</tissue>
    </source>
</reference>